<reference evidence="1 2" key="1">
    <citation type="submission" date="2019-05" db="EMBL/GenBank/DDBJ databases">
        <title>Another draft genome of Portunus trituberculatus and its Hox gene families provides insights of decapod evolution.</title>
        <authorList>
            <person name="Jeong J.-H."/>
            <person name="Song I."/>
            <person name="Kim S."/>
            <person name="Choi T."/>
            <person name="Kim D."/>
            <person name="Ryu S."/>
            <person name="Kim W."/>
        </authorList>
    </citation>
    <scope>NUCLEOTIDE SEQUENCE [LARGE SCALE GENOMIC DNA]</scope>
    <source>
        <tissue evidence="1">Muscle</tissue>
    </source>
</reference>
<evidence type="ECO:0000313" key="1">
    <source>
        <dbReference type="EMBL" id="MPC15610.1"/>
    </source>
</evidence>
<keyword evidence="2" id="KW-1185">Reference proteome</keyword>
<proteinExistence type="predicted"/>
<dbReference type="Proteomes" id="UP000324222">
    <property type="component" value="Unassembled WGS sequence"/>
</dbReference>
<dbReference type="AlphaFoldDB" id="A0A5B7D1S9"/>
<accession>A0A5B7D1S9</accession>
<dbReference type="OrthoDB" id="5806726at2759"/>
<dbReference type="EMBL" id="VSRR010000441">
    <property type="protein sequence ID" value="MPC15610.1"/>
    <property type="molecule type" value="Genomic_DNA"/>
</dbReference>
<sequence length="79" mass="8193">MGNSPLEDDILLRQNLGFNVLYGPIMGEEQVPSGLVDAVGSLKEALKAGRTDIFRKLLDACQTGPGQHTGAGPVGVGSD</sequence>
<gene>
    <name evidence="1" type="ORF">E2C01_008409</name>
</gene>
<comment type="caution">
    <text evidence="1">The sequence shown here is derived from an EMBL/GenBank/DDBJ whole genome shotgun (WGS) entry which is preliminary data.</text>
</comment>
<name>A0A5B7D1S9_PORTR</name>
<evidence type="ECO:0000313" key="2">
    <source>
        <dbReference type="Proteomes" id="UP000324222"/>
    </source>
</evidence>
<organism evidence="1 2">
    <name type="scientific">Portunus trituberculatus</name>
    <name type="common">Swimming crab</name>
    <name type="synonym">Neptunus trituberculatus</name>
    <dbReference type="NCBI Taxonomy" id="210409"/>
    <lineage>
        <taxon>Eukaryota</taxon>
        <taxon>Metazoa</taxon>
        <taxon>Ecdysozoa</taxon>
        <taxon>Arthropoda</taxon>
        <taxon>Crustacea</taxon>
        <taxon>Multicrustacea</taxon>
        <taxon>Malacostraca</taxon>
        <taxon>Eumalacostraca</taxon>
        <taxon>Eucarida</taxon>
        <taxon>Decapoda</taxon>
        <taxon>Pleocyemata</taxon>
        <taxon>Brachyura</taxon>
        <taxon>Eubrachyura</taxon>
        <taxon>Portunoidea</taxon>
        <taxon>Portunidae</taxon>
        <taxon>Portuninae</taxon>
        <taxon>Portunus</taxon>
    </lineage>
</organism>
<protein>
    <submittedName>
        <fullName evidence="1">Uncharacterized protein</fullName>
    </submittedName>
</protein>